<comment type="caution">
    <text evidence="14">The sequence shown here is derived from an EMBL/GenBank/DDBJ whole genome shotgun (WGS) entry which is preliminary data.</text>
</comment>
<keyword evidence="5" id="KW-0653">Protein transport</keyword>
<feature type="transmembrane region" description="Helical" evidence="11">
    <location>
        <begin position="187"/>
        <end position="210"/>
    </location>
</feature>
<evidence type="ECO:0000259" key="12">
    <source>
        <dbReference type="PROSITE" id="PS50859"/>
    </source>
</evidence>
<evidence type="ECO:0000256" key="1">
    <source>
        <dbReference type="ARBA" id="ARBA00004156"/>
    </source>
</evidence>
<dbReference type="FunFam" id="1.20.5.110:FF:000004">
    <property type="entry name" value="Vesicle-associated membrane protein 7"/>
    <property type="match status" value="1"/>
</dbReference>
<evidence type="ECO:0000256" key="4">
    <source>
        <dbReference type="ARBA" id="ARBA00022692"/>
    </source>
</evidence>
<evidence type="ECO:0000256" key="2">
    <source>
        <dbReference type="ARBA" id="ARBA00008025"/>
    </source>
</evidence>
<dbReference type="Pfam" id="PF00957">
    <property type="entry name" value="Synaptobrevin"/>
    <property type="match status" value="1"/>
</dbReference>
<keyword evidence="10" id="KW-0175">Coiled coil</keyword>
<evidence type="ECO:0000256" key="5">
    <source>
        <dbReference type="ARBA" id="ARBA00022927"/>
    </source>
</evidence>
<gene>
    <name evidence="14" type="ORF">CYY_005445</name>
</gene>
<evidence type="ECO:0000256" key="3">
    <source>
        <dbReference type="ARBA" id="ARBA00022448"/>
    </source>
</evidence>
<dbReference type="FunFam" id="3.30.450.50:FF:000015">
    <property type="entry name" value="Synaptobrevin 2 isoform 1"/>
    <property type="match status" value="1"/>
</dbReference>
<dbReference type="GO" id="GO:0016192">
    <property type="term" value="P:vesicle-mediated transport"/>
    <property type="evidence" value="ECO:0007669"/>
    <property type="project" value="InterPro"/>
</dbReference>
<evidence type="ECO:0000256" key="11">
    <source>
        <dbReference type="SAM" id="Phobius"/>
    </source>
</evidence>
<dbReference type="GO" id="GO:0005768">
    <property type="term" value="C:endosome"/>
    <property type="evidence" value="ECO:0007669"/>
    <property type="project" value="UniProtKB-ARBA"/>
</dbReference>
<feature type="domain" description="V-SNARE coiled-coil homology" evidence="13">
    <location>
        <begin position="123"/>
        <end position="183"/>
    </location>
</feature>
<dbReference type="PROSITE" id="PS50892">
    <property type="entry name" value="V_SNARE"/>
    <property type="match status" value="1"/>
</dbReference>
<dbReference type="InterPro" id="IPR051097">
    <property type="entry name" value="Synaptobrevin-like_transport"/>
</dbReference>
<dbReference type="PRINTS" id="PR00219">
    <property type="entry name" value="SYNAPTOBREVN"/>
</dbReference>
<evidence type="ECO:0000256" key="8">
    <source>
        <dbReference type="ARBA" id="ARBA00023329"/>
    </source>
</evidence>
<evidence type="ECO:0000256" key="6">
    <source>
        <dbReference type="ARBA" id="ARBA00022989"/>
    </source>
</evidence>
<comment type="similarity">
    <text evidence="2">Belongs to the synaptobrevin family.</text>
</comment>
<dbReference type="PANTHER" id="PTHR21136">
    <property type="entry name" value="SNARE PROTEINS"/>
    <property type="match status" value="1"/>
</dbReference>
<keyword evidence="4 11" id="KW-0812">Transmembrane</keyword>
<dbReference type="Gene3D" id="1.20.5.110">
    <property type="match status" value="1"/>
</dbReference>
<dbReference type="InterPro" id="IPR042855">
    <property type="entry name" value="V_SNARE_CC"/>
</dbReference>
<evidence type="ECO:0000256" key="9">
    <source>
        <dbReference type="ARBA" id="ARBA00046280"/>
    </source>
</evidence>
<comment type="subcellular location">
    <subcellularLocation>
        <location evidence="1">Cytoplasmic vesicle membrane</location>
    </subcellularLocation>
    <subcellularLocation>
        <location evidence="9">Endomembrane system</location>
        <topology evidence="9">Single-pass type IV membrane protein</topology>
    </subcellularLocation>
</comment>
<dbReference type="InterPro" id="IPR011012">
    <property type="entry name" value="Longin-like_dom_sf"/>
</dbReference>
<dbReference type="PANTHER" id="PTHR21136:SF114">
    <property type="entry name" value="VESICLE-ASSOCIATED MEMBRANE PROTEIN 7A"/>
    <property type="match status" value="1"/>
</dbReference>
<name>A0A8J4PRT6_9MYCE</name>
<dbReference type="Pfam" id="PF13774">
    <property type="entry name" value="Longin"/>
    <property type="match status" value="1"/>
</dbReference>
<feature type="domain" description="Longin" evidence="12">
    <location>
        <begin position="4"/>
        <end position="109"/>
    </location>
</feature>
<sequence length="213" mass="24571">MTILYASVGYKGSVLVEHNEANGNFLEFARRLLTKIPPNSKKIYSAENHHFHYISENELAFLCLSHEKFGTQIPFEFLSDIKERFLRSFGHNLATNAPVQVYEPFGRTLSERMKYYSNPQSNKINVVKEQVSEVRNELTNAIDKTIQRGEKIELIVDKTERLQAESFNFKTNSTQLKRKLWWANKKLAIAIGIVVFILLGVITLGVLKYFKVI</sequence>
<protein>
    <recommendedName>
        <fullName evidence="16">Synaptobrevin domain-containing protein</fullName>
    </recommendedName>
</protein>
<dbReference type="GO" id="GO:0015031">
    <property type="term" value="P:protein transport"/>
    <property type="evidence" value="ECO:0007669"/>
    <property type="project" value="UniProtKB-KW"/>
</dbReference>
<evidence type="ECO:0000313" key="14">
    <source>
        <dbReference type="EMBL" id="KAF2073248.1"/>
    </source>
</evidence>
<dbReference type="InterPro" id="IPR001388">
    <property type="entry name" value="Synaptobrevin-like"/>
</dbReference>
<keyword evidence="3" id="KW-0813">Transport</keyword>
<evidence type="ECO:0000259" key="13">
    <source>
        <dbReference type="PROSITE" id="PS50892"/>
    </source>
</evidence>
<organism evidence="14 15">
    <name type="scientific">Polysphondylium violaceum</name>
    <dbReference type="NCBI Taxonomy" id="133409"/>
    <lineage>
        <taxon>Eukaryota</taxon>
        <taxon>Amoebozoa</taxon>
        <taxon>Evosea</taxon>
        <taxon>Eumycetozoa</taxon>
        <taxon>Dictyostelia</taxon>
        <taxon>Dictyosteliales</taxon>
        <taxon>Dictyosteliaceae</taxon>
        <taxon>Polysphondylium</taxon>
    </lineage>
</organism>
<proteinExistence type="inferred from homology"/>
<dbReference type="SUPFAM" id="SSF64356">
    <property type="entry name" value="SNARE-like"/>
    <property type="match status" value="1"/>
</dbReference>
<dbReference type="EMBL" id="AJWJ01000217">
    <property type="protein sequence ID" value="KAF2073248.1"/>
    <property type="molecule type" value="Genomic_DNA"/>
</dbReference>
<evidence type="ECO:0000313" key="15">
    <source>
        <dbReference type="Proteomes" id="UP000695562"/>
    </source>
</evidence>
<dbReference type="GO" id="GO:0030659">
    <property type="term" value="C:cytoplasmic vesicle membrane"/>
    <property type="evidence" value="ECO:0007669"/>
    <property type="project" value="UniProtKB-SubCell"/>
</dbReference>
<evidence type="ECO:0008006" key="16">
    <source>
        <dbReference type="Google" id="ProtNLM"/>
    </source>
</evidence>
<keyword evidence="8" id="KW-0968">Cytoplasmic vesicle</keyword>
<reference evidence="14" key="1">
    <citation type="submission" date="2020-01" db="EMBL/GenBank/DDBJ databases">
        <title>Development of genomics and gene disruption for Polysphondylium violaceum indicates a role for the polyketide synthase stlB in stalk morphogenesis.</title>
        <authorList>
            <person name="Narita B."/>
            <person name="Kawabe Y."/>
            <person name="Kin K."/>
            <person name="Saito T."/>
            <person name="Gibbs R."/>
            <person name="Kuspa A."/>
            <person name="Muzny D."/>
            <person name="Queller D."/>
            <person name="Richards S."/>
            <person name="Strassman J."/>
            <person name="Sucgang R."/>
            <person name="Worley K."/>
            <person name="Schaap P."/>
        </authorList>
    </citation>
    <scope>NUCLEOTIDE SEQUENCE</scope>
    <source>
        <strain evidence="14">QSvi11</strain>
    </source>
</reference>
<dbReference type="PROSITE" id="PS50859">
    <property type="entry name" value="LONGIN"/>
    <property type="match status" value="1"/>
</dbReference>
<dbReference type="CDD" id="cd15843">
    <property type="entry name" value="R-SNARE"/>
    <property type="match status" value="1"/>
</dbReference>
<keyword evidence="7 11" id="KW-0472">Membrane</keyword>
<dbReference type="SUPFAM" id="SSF58038">
    <property type="entry name" value="SNARE fusion complex"/>
    <property type="match status" value="1"/>
</dbReference>
<dbReference type="CDD" id="cd14824">
    <property type="entry name" value="Longin"/>
    <property type="match status" value="1"/>
</dbReference>
<dbReference type="InterPro" id="IPR010908">
    <property type="entry name" value="Longin_dom"/>
</dbReference>
<keyword evidence="15" id="KW-1185">Reference proteome</keyword>
<dbReference type="AlphaFoldDB" id="A0A8J4PRT6"/>
<accession>A0A8J4PRT6</accession>
<evidence type="ECO:0000256" key="10">
    <source>
        <dbReference type="PROSITE-ProRule" id="PRU00290"/>
    </source>
</evidence>
<dbReference type="Proteomes" id="UP000695562">
    <property type="component" value="Unassembled WGS sequence"/>
</dbReference>
<keyword evidence="6 11" id="KW-1133">Transmembrane helix</keyword>
<dbReference type="SMART" id="SM01270">
    <property type="entry name" value="Longin"/>
    <property type="match status" value="1"/>
</dbReference>
<dbReference type="OrthoDB" id="248747at2759"/>
<evidence type="ECO:0000256" key="7">
    <source>
        <dbReference type="ARBA" id="ARBA00023136"/>
    </source>
</evidence>
<dbReference type="Gene3D" id="3.30.450.50">
    <property type="entry name" value="Longin domain"/>
    <property type="match status" value="1"/>
</dbReference>